<dbReference type="OrthoDB" id="79587at2759"/>
<feature type="compositionally biased region" description="Polar residues" evidence="1">
    <location>
        <begin position="719"/>
        <end position="744"/>
    </location>
</feature>
<feature type="compositionally biased region" description="Basic and acidic residues" evidence="1">
    <location>
        <begin position="511"/>
        <end position="527"/>
    </location>
</feature>
<proteinExistence type="predicted"/>
<name>W4G1Z3_APHAT</name>
<feature type="region of interest" description="Disordered" evidence="1">
    <location>
        <begin position="414"/>
        <end position="572"/>
    </location>
</feature>
<feature type="compositionally biased region" description="Low complexity" evidence="1">
    <location>
        <begin position="618"/>
        <end position="629"/>
    </location>
</feature>
<reference evidence="2" key="1">
    <citation type="submission" date="2013-12" db="EMBL/GenBank/DDBJ databases">
        <title>The Genome Sequence of Aphanomyces astaci APO3.</title>
        <authorList>
            <consortium name="The Broad Institute Genomics Platform"/>
            <person name="Russ C."/>
            <person name="Tyler B."/>
            <person name="van West P."/>
            <person name="Dieguez-Uribeondo J."/>
            <person name="Young S.K."/>
            <person name="Zeng Q."/>
            <person name="Gargeya S."/>
            <person name="Fitzgerald M."/>
            <person name="Abouelleil A."/>
            <person name="Alvarado L."/>
            <person name="Chapman S.B."/>
            <person name="Gainer-Dewar J."/>
            <person name="Goldberg J."/>
            <person name="Griggs A."/>
            <person name="Gujja S."/>
            <person name="Hansen M."/>
            <person name="Howarth C."/>
            <person name="Imamovic A."/>
            <person name="Ireland A."/>
            <person name="Larimer J."/>
            <person name="McCowan C."/>
            <person name="Murphy C."/>
            <person name="Pearson M."/>
            <person name="Poon T.W."/>
            <person name="Priest M."/>
            <person name="Roberts A."/>
            <person name="Saif S."/>
            <person name="Shea T."/>
            <person name="Sykes S."/>
            <person name="Wortman J."/>
            <person name="Nusbaum C."/>
            <person name="Birren B."/>
        </authorList>
    </citation>
    <scope>NUCLEOTIDE SEQUENCE [LARGE SCALE GENOMIC DNA]</scope>
    <source>
        <strain evidence="2">APO3</strain>
    </source>
</reference>
<feature type="region of interest" description="Disordered" evidence="1">
    <location>
        <begin position="712"/>
        <end position="747"/>
    </location>
</feature>
<dbReference type="VEuPathDB" id="FungiDB:H257_11440"/>
<feature type="region of interest" description="Disordered" evidence="1">
    <location>
        <begin position="761"/>
        <end position="783"/>
    </location>
</feature>
<dbReference type="EMBL" id="KI913147">
    <property type="protein sequence ID" value="ETV73732.1"/>
    <property type="molecule type" value="Genomic_DNA"/>
</dbReference>
<dbReference type="AlphaFoldDB" id="W4G1Z3"/>
<evidence type="ECO:0000313" key="2">
    <source>
        <dbReference type="EMBL" id="ETV73732.1"/>
    </source>
</evidence>
<sequence>MTKLSELMRMGVAKRTMALENMGMSKGKSLAALDDDPMDVPKLIAQETKKFKYRTVVNIVKVIRCSYVDSKACMERLQNANVGRALLESLRAMSKDNEDQAMEGLLSSTADLFEWDFFAKSERRLFIEEIFAIIHTRYTSCGLLLTEALSVIMTMFTTDSEGVLSELRASRKCLPLFFQIVCNMPKTKSFHFQALLVEIVYRILRMLRKSTIKKDQELTQKILESLPPILSQGIQSVPPKEFRAGTRQLLNQFNKVVGVVQSFPIKALAFEFKSNKSITMDDVQWFDMGGMTFEVEIAINIADEVVQGIAKIHCSNIDGFATEGTSAIKLHINKSVSLADVAPNVNDSEWGDIHGLVAVLRVDSAIFENIVPTLKLRFKKIEKEVATTSIAVETQSKLSTAAESSKAFYKLMADAKTKQKPHESARPQPSGLTAGNRATKKQEADTVTSRAIKAEGIKEANFASTTKTKQDHPKGTQRKRAADRPVPKQTPSVQIPPRQATESKPSRIKRERQDDQTWDFERTDTRPKNAYKKQKSQKATVETSSTTTTTTKSPPVNRSRMALSKPAKAAASIPAHAWKQELITQHDAPQSHRFTFNPSKSVEDDAKEIQRAKQPRATTLTTKSSSTNSRRPASDKFAMRKPSQEKVVPPPEINSSSVDASARFAVPLKSSHDEPDHRGGFKSKPYEGTNGLHAVMESLDNFSSEIKHQQMEYERAQPVSPSQSTASGGDMEIQSTTSSQSSCKAPTPLKALPSYHVIAASPRQKRPLTHTQRQEATKVQPTLSPQDTQIDLLDRFKGLADAILDQQERYRHSQLQHVVQHNVDKFEKSLGEYANTLRARVGFHAIEAAFQDAATQHRAQVEAVKCSLDETLFTVEGSEVVDEELLSDCATLKQFVMQSGRSMLQDRMKALNKKVESCRTKRKHQMQTKLKDIKDKFNSNDLLAMQTLLGRI</sequence>
<protein>
    <submittedName>
        <fullName evidence="2">Uncharacterized protein</fullName>
    </submittedName>
</protein>
<dbReference type="GeneID" id="20813436"/>
<feature type="compositionally biased region" description="Basic and acidic residues" evidence="1">
    <location>
        <begin position="632"/>
        <end position="644"/>
    </location>
</feature>
<feature type="compositionally biased region" description="Basic and acidic residues" evidence="1">
    <location>
        <begin position="414"/>
        <end position="425"/>
    </location>
</feature>
<evidence type="ECO:0000256" key="1">
    <source>
        <dbReference type="SAM" id="MobiDB-lite"/>
    </source>
</evidence>
<gene>
    <name evidence="2" type="ORF">H257_11440</name>
</gene>
<feature type="compositionally biased region" description="Basic and acidic residues" evidence="1">
    <location>
        <begin position="601"/>
        <end position="611"/>
    </location>
</feature>
<dbReference type="RefSeq" id="XP_009836668.1">
    <property type="nucleotide sequence ID" value="XM_009838366.1"/>
</dbReference>
<feature type="compositionally biased region" description="Low complexity" evidence="1">
    <location>
        <begin position="562"/>
        <end position="572"/>
    </location>
</feature>
<accession>W4G1Z3</accession>
<feature type="region of interest" description="Disordered" evidence="1">
    <location>
        <begin position="587"/>
        <end position="659"/>
    </location>
</feature>
<organism evidence="2">
    <name type="scientific">Aphanomyces astaci</name>
    <name type="common">Crayfish plague agent</name>
    <dbReference type="NCBI Taxonomy" id="112090"/>
    <lineage>
        <taxon>Eukaryota</taxon>
        <taxon>Sar</taxon>
        <taxon>Stramenopiles</taxon>
        <taxon>Oomycota</taxon>
        <taxon>Saprolegniomycetes</taxon>
        <taxon>Saprolegniales</taxon>
        <taxon>Verrucalvaceae</taxon>
        <taxon>Aphanomyces</taxon>
    </lineage>
</organism>
<dbReference type="PROSITE" id="PS00387">
    <property type="entry name" value="PPASE"/>
    <property type="match status" value="1"/>
</dbReference>
<feature type="compositionally biased region" description="Basic and acidic residues" evidence="1">
    <location>
        <begin position="468"/>
        <end position="486"/>
    </location>
</feature>